<reference evidence="1" key="1">
    <citation type="journal article" date="2021" name="Genome Biol. Evol.">
        <title>A High-Quality Reference Genome for a Parasitic Bivalve with Doubly Uniparental Inheritance (Bivalvia: Unionida).</title>
        <authorList>
            <person name="Smith C.H."/>
        </authorList>
    </citation>
    <scope>NUCLEOTIDE SEQUENCE</scope>
    <source>
        <strain evidence="1">CHS0354</strain>
    </source>
</reference>
<keyword evidence="2" id="KW-1185">Reference proteome</keyword>
<name>A0AAE0T303_9BIVA</name>
<sequence>MSSEKQYMLVAAIDIGTTYSGYAYSFHDEFVKDPLLIYANNWNAGSRGLISLKTPSCVLFEPSKTFHSVGYESEDKYAELALENKHQDWFFFQRFKMALYKSKHLSRDIMIRDATGKMMPGIDVFSSVIQFLTRHLFQTCKGRVSQTKESDIRWVLTVPAIWSDAAKQFMRESAEKVEGLKIFTVFPIIILIVLNCCSN</sequence>
<dbReference type="PANTHER" id="PTHR14187">
    <property type="entry name" value="ALPHA KINASE/ELONGATION FACTOR 2 KINASE"/>
    <property type="match status" value="1"/>
</dbReference>
<dbReference type="Gene3D" id="3.30.420.40">
    <property type="match status" value="1"/>
</dbReference>
<dbReference type="EMBL" id="JAEAOA010001575">
    <property type="protein sequence ID" value="KAK3602781.1"/>
    <property type="molecule type" value="Genomic_DNA"/>
</dbReference>
<accession>A0AAE0T303</accession>
<dbReference type="InterPro" id="IPR043129">
    <property type="entry name" value="ATPase_NBD"/>
</dbReference>
<dbReference type="SUPFAM" id="SSF53067">
    <property type="entry name" value="Actin-like ATPase domain"/>
    <property type="match status" value="1"/>
</dbReference>
<evidence type="ECO:0000313" key="1">
    <source>
        <dbReference type="EMBL" id="KAK3602781.1"/>
    </source>
</evidence>
<reference evidence="1" key="2">
    <citation type="journal article" date="2021" name="Genome Biol. Evol.">
        <title>Developing a high-quality reference genome for a parasitic bivalve with doubly uniparental inheritance (Bivalvia: Unionida).</title>
        <authorList>
            <person name="Smith C.H."/>
        </authorList>
    </citation>
    <scope>NUCLEOTIDE SEQUENCE</scope>
    <source>
        <strain evidence="1">CHS0354</strain>
        <tissue evidence="1">Mantle</tissue>
    </source>
</reference>
<gene>
    <name evidence="1" type="ORF">CHS0354_026329</name>
</gene>
<evidence type="ECO:0000313" key="2">
    <source>
        <dbReference type="Proteomes" id="UP001195483"/>
    </source>
</evidence>
<comment type="caution">
    <text evidence="1">The sequence shown here is derived from an EMBL/GenBank/DDBJ whole genome shotgun (WGS) entry which is preliminary data.</text>
</comment>
<proteinExistence type="predicted"/>
<dbReference type="Proteomes" id="UP001195483">
    <property type="component" value="Unassembled WGS sequence"/>
</dbReference>
<organism evidence="1 2">
    <name type="scientific">Potamilus streckersoni</name>
    <dbReference type="NCBI Taxonomy" id="2493646"/>
    <lineage>
        <taxon>Eukaryota</taxon>
        <taxon>Metazoa</taxon>
        <taxon>Spiralia</taxon>
        <taxon>Lophotrochozoa</taxon>
        <taxon>Mollusca</taxon>
        <taxon>Bivalvia</taxon>
        <taxon>Autobranchia</taxon>
        <taxon>Heteroconchia</taxon>
        <taxon>Palaeoheterodonta</taxon>
        <taxon>Unionida</taxon>
        <taxon>Unionoidea</taxon>
        <taxon>Unionidae</taxon>
        <taxon>Ambleminae</taxon>
        <taxon>Lampsilini</taxon>
        <taxon>Potamilus</taxon>
    </lineage>
</organism>
<dbReference type="AlphaFoldDB" id="A0AAE0T303"/>
<protein>
    <submittedName>
        <fullName evidence="1">Uncharacterized protein</fullName>
    </submittedName>
</protein>
<reference evidence="1" key="3">
    <citation type="submission" date="2023-05" db="EMBL/GenBank/DDBJ databases">
        <authorList>
            <person name="Smith C.H."/>
        </authorList>
    </citation>
    <scope>NUCLEOTIDE SEQUENCE</scope>
    <source>
        <strain evidence="1">CHS0354</strain>
        <tissue evidence="1">Mantle</tissue>
    </source>
</reference>
<dbReference type="PANTHER" id="PTHR14187:SF5">
    <property type="entry name" value="HEAT SHOCK 70 KDA PROTEIN 12A"/>
    <property type="match status" value="1"/>
</dbReference>